<dbReference type="InterPro" id="IPR000847">
    <property type="entry name" value="LysR_HTH_N"/>
</dbReference>
<feature type="domain" description="HTH lysR-type" evidence="5">
    <location>
        <begin position="1"/>
        <end position="58"/>
    </location>
</feature>
<dbReference type="SUPFAM" id="SSF46785">
    <property type="entry name" value="Winged helix' DNA-binding domain"/>
    <property type="match status" value="1"/>
</dbReference>
<dbReference type="InterPro" id="IPR005119">
    <property type="entry name" value="LysR_subst-bd"/>
</dbReference>
<reference evidence="6 7" key="1">
    <citation type="submission" date="2020-08" db="EMBL/GenBank/DDBJ databases">
        <title>Genomic Encyclopedia of Type Strains, Phase IV (KMG-IV): sequencing the most valuable type-strain genomes for metagenomic binning, comparative biology and taxonomic classification.</title>
        <authorList>
            <person name="Goeker M."/>
        </authorList>
    </citation>
    <scope>NUCLEOTIDE SEQUENCE [LARGE SCALE GENOMIC DNA]</scope>
    <source>
        <strain evidence="6 7">DSM 22359</strain>
    </source>
</reference>
<dbReference type="EMBL" id="JACHFE010000005">
    <property type="protein sequence ID" value="MBB5321721.1"/>
    <property type="molecule type" value="Genomic_DNA"/>
</dbReference>
<dbReference type="Proteomes" id="UP000591735">
    <property type="component" value="Unassembled WGS sequence"/>
</dbReference>
<comment type="similarity">
    <text evidence="1">Belongs to the LysR transcriptional regulatory family.</text>
</comment>
<proteinExistence type="inferred from homology"/>
<evidence type="ECO:0000256" key="1">
    <source>
        <dbReference type="ARBA" id="ARBA00009437"/>
    </source>
</evidence>
<keyword evidence="3 6" id="KW-0238">DNA-binding</keyword>
<organism evidence="6 7">
    <name type="scientific">Marinobacter oulmenensis</name>
    <dbReference type="NCBI Taxonomy" id="643747"/>
    <lineage>
        <taxon>Bacteria</taxon>
        <taxon>Pseudomonadati</taxon>
        <taxon>Pseudomonadota</taxon>
        <taxon>Gammaproteobacteria</taxon>
        <taxon>Pseudomonadales</taxon>
        <taxon>Marinobacteraceae</taxon>
        <taxon>Marinobacter</taxon>
    </lineage>
</organism>
<keyword evidence="7" id="KW-1185">Reference proteome</keyword>
<dbReference type="GO" id="GO:0000976">
    <property type="term" value="F:transcription cis-regulatory region binding"/>
    <property type="evidence" value="ECO:0007669"/>
    <property type="project" value="TreeGrafter"/>
</dbReference>
<dbReference type="Gene3D" id="3.40.190.10">
    <property type="entry name" value="Periplasmic binding protein-like II"/>
    <property type="match status" value="2"/>
</dbReference>
<dbReference type="InterPro" id="IPR036388">
    <property type="entry name" value="WH-like_DNA-bd_sf"/>
</dbReference>
<comment type="caution">
    <text evidence="6">The sequence shown here is derived from an EMBL/GenBank/DDBJ whole genome shotgun (WGS) entry which is preliminary data.</text>
</comment>
<keyword evidence="2" id="KW-0805">Transcription regulation</keyword>
<dbReference type="RefSeq" id="WP_183703904.1">
    <property type="nucleotide sequence ID" value="NZ_JACHFE010000005.1"/>
</dbReference>
<evidence type="ECO:0000313" key="7">
    <source>
        <dbReference type="Proteomes" id="UP000591735"/>
    </source>
</evidence>
<name>A0A840UG75_9GAMM</name>
<evidence type="ECO:0000259" key="5">
    <source>
        <dbReference type="PROSITE" id="PS50931"/>
    </source>
</evidence>
<evidence type="ECO:0000256" key="2">
    <source>
        <dbReference type="ARBA" id="ARBA00023015"/>
    </source>
</evidence>
<evidence type="ECO:0000256" key="3">
    <source>
        <dbReference type="ARBA" id="ARBA00023125"/>
    </source>
</evidence>
<dbReference type="PROSITE" id="PS50931">
    <property type="entry name" value="HTH_LYSR"/>
    <property type="match status" value="1"/>
</dbReference>
<dbReference type="Pfam" id="PF03466">
    <property type="entry name" value="LysR_substrate"/>
    <property type="match status" value="1"/>
</dbReference>
<accession>A0A840UG75</accession>
<dbReference type="PRINTS" id="PR00039">
    <property type="entry name" value="HTHLYSR"/>
</dbReference>
<dbReference type="PANTHER" id="PTHR30126:SF40">
    <property type="entry name" value="HTH-TYPE TRANSCRIPTIONAL REGULATOR GLTR"/>
    <property type="match status" value="1"/>
</dbReference>
<protein>
    <submittedName>
        <fullName evidence="6">DNA-binding transcriptional LysR family regulator</fullName>
    </submittedName>
</protein>
<gene>
    <name evidence="6" type="ORF">HNR38_002215</name>
</gene>
<keyword evidence="4" id="KW-0804">Transcription</keyword>
<dbReference type="AlphaFoldDB" id="A0A840UG75"/>
<evidence type="ECO:0000256" key="4">
    <source>
        <dbReference type="ARBA" id="ARBA00023163"/>
    </source>
</evidence>
<dbReference type="SUPFAM" id="SSF53850">
    <property type="entry name" value="Periplasmic binding protein-like II"/>
    <property type="match status" value="1"/>
</dbReference>
<evidence type="ECO:0000313" key="6">
    <source>
        <dbReference type="EMBL" id="MBB5321721.1"/>
    </source>
</evidence>
<dbReference type="PANTHER" id="PTHR30126">
    <property type="entry name" value="HTH-TYPE TRANSCRIPTIONAL REGULATOR"/>
    <property type="match status" value="1"/>
</dbReference>
<sequence length="307" mass="34147">MNPNLLKQLAIVVNQGSLTRACEQLHVSQPTLTRSIKQLEMKVGGAVLTRTRHGVVPTEIGARLARLGERILADADHGDEMIRQWHSGYRNEFSIGIDPLWEFATVDRMTEAFLEESRVVFHLRTGSAATQIELLRSGKLDFLIAPAHLSVSQKFLKRELLFRDRAGIFAGRQSPLVGARQPVSRDQVANRQWVVAGAHAGFLDRQDDLMGSRAARVALTGSIRSLLHLLKTTDMLVCLPARLALMTGEVSPRQLLAVEGYEGTRRDIALWSHEEQGERPDRLMVEELIRGAITGMDQSADTYGLDL</sequence>
<dbReference type="InterPro" id="IPR036390">
    <property type="entry name" value="WH_DNA-bd_sf"/>
</dbReference>
<dbReference type="GO" id="GO:0003700">
    <property type="term" value="F:DNA-binding transcription factor activity"/>
    <property type="evidence" value="ECO:0007669"/>
    <property type="project" value="InterPro"/>
</dbReference>
<dbReference type="Gene3D" id="1.10.10.10">
    <property type="entry name" value="Winged helix-like DNA-binding domain superfamily/Winged helix DNA-binding domain"/>
    <property type="match status" value="1"/>
</dbReference>
<dbReference type="Pfam" id="PF00126">
    <property type="entry name" value="HTH_1"/>
    <property type="match status" value="1"/>
</dbReference>